<dbReference type="Proteomes" id="UP001249945">
    <property type="component" value="Unassembled WGS sequence"/>
</dbReference>
<dbReference type="Pfam" id="PF13518">
    <property type="entry name" value="HTH_28"/>
    <property type="match status" value="1"/>
</dbReference>
<evidence type="ECO:0000259" key="1">
    <source>
        <dbReference type="Pfam" id="PF13518"/>
    </source>
</evidence>
<proteinExistence type="predicted"/>
<organism evidence="2 4">
    <name type="scientific">Carnobacterium divergens</name>
    <name type="common">Lactobacillus divergens</name>
    <dbReference type="NCBI Taxonomy" id="2748"/>
    <lineage>
        <taxon>Bacteria</taxon>
        <taxon>Bacillati</taxon>
        <taxon>Bacillota</taxon>
        <taxon>Bacilli</taxon>
        <taxon>Lactobacillales</taxon>
        <taxon>Carnobacteriaceae</taxon>
        <taxon>Carnobacterium</taxon>
    </lineage>
</organism>
<comment type="caution">
    <text evidence="2">The sequence shown here is derived from an EMBL/GenBank/DDBJ whole genome shotgun (WGS) entry which is preliminary data.</text>
</comment>
<evidence type="ECO:0000313" key="3">
    <source>
        <dbReference type="EMBL" id="MDT1975471.1"/>
    </source>
</evidence>
<reference evidence="2" key="1">
    <citation type="submission" date="2022-04" db="EMBL/GenBank/DDBJ databases">
        <title>Draft genome sequences of lactic acid bacteria (LAB) strains involved in meat spoilage.</title>
        <authorList>
            <person name="Palevich N."/>
        </authorList>
    </citation>
    <scope>NUCLEOTIDE SEQUENCE</scope>
    <source>
        <strain evidence="2">9-14</strain>
    </source>
</reference>
<evidence type="ECO:0000313" key="4">
    <source>
        <dbReference type="Proteomes" id="UP001249945"/>
    </source>
</evidence>
<dbReference type="GO" id="GO:0043565">
    <property type="term" value="F:sequence-specific DNA binding"/>
    <property type="evidence" value="ECO:0007669"/>
    <property type="project" value="InterPro"/>
</dbReference>
<dbReference type="EMBL" id="JALRMR010000030">
    <property type="protein sequence ID" value="MDT1975471.1"/>
    <property type="molecule type" value="Genomic_DNA"/>
</dbReference>
<dbReference type="AlphaFoldDB" id="A0AAP5N0N2"/>
<dbReference type="Gene3D" id="1.10.10.10">
    <property type="entry name" value="Winged helix-like DNA-binding domain superfamily/Winged helix DNA-binding domain"/>
    <property type="match status" value="1"/>
</dbReference>
<dbReference type="InterPro" id="IPR055247">
    <property type="entry name" value="InsJ-like_HTH"/>
</dbReference>
<protein>
    <submittedName>
        <fullName evidence="2">Transposase</fullName>
    </submittedName>
</protein>
<name>A0AAP5N0N2_CARDV</name>
<sequence length="64" mass="7678">MAKYSLEFKLKIVQEHLEEKRGINCLVKKYGFNCNTQIRKWIHAYNELGEEGLLRSRKCRNYSV</sequence>
<accession>A0AAP5N0N2</accession>
<dbReference type="EMBL" id="JALRMR010000020">
    <property type="protein sequence ID" value="MDT1975338.1"/>
    <property type="molecule type" value="Genomic_DNA"/>
</dbReference>
<gene>
    <name evidence="2" type="ORF">MX635_13095</name>
    <name evidence="3" type="ORF">MX635_13770</name>
</gene>
<feature type="domain" description="Insertion element IS150 protein InsJ-like helix-turn-helix" evidence="1">
    <location>
        <begin position="8"/>
        <end position="58"/>
    </location>
</feature>
<dbReference type="RefSeq" id="WP_311781000.1">
    <property type="nucleotide sequence ID" value="NZ_JALRMR010000020.1"/>
</dbReference>
<evidence type="ECO:0000313" key="2">
    <source>
        <dbReference type="EMBL" id="MDT1975338.1"/>
    </source>
</evidence>
<dbReference type="InterPro" id="IPR036388">
    <property type="entry name" value="WH-like_DNA-bd_sf"/>
</dbReference>
<dbReference type="InterPro" id="IPR010921">
    <property type="entry name" value="Trp_repressor/repl_initiator"/>
</dbReference>
<dbReference type="SUPFAM" id="SSF48295">
    <property type="entry name" value="TrpR-like"/>
    <property type="match status" value="1"/>
</dbReference>
<feature type="non-terminal residue" evidence="2">
    <location>
        <position position="64"/>
    </location>
</feature>